<reference evidence="1" key="1">
    <citation type="submission" date="2023-02" db="EMBL/GenBank/DDBJ databases">
        <title>Genome of toxic invasive species Heracleum sosnowskyi carries increased number of genes despite the absence of recent whole-genome duplications.</title>
        <authorList>
            <person name="Schelkunov M."/>
            <person name="Shtratnikova V."/>
            <person name="Makarenko M."/>
            <person name="Klepikova A."/>
            <person name="Omelchenko D."/>
            <person name="Novikova G."/>
            <person name="Obukhova E."/>
            <person name="Bogdanov V."/>
            <person name="Penin A."/>
            <person name="Logacheva M."/>
        </authorList>
    </citation>
    <scope>NUCLEOTIDE SEQUENCE</scope>
    <source>
        <strain evidence="1">Hsosn_3</strain>
        <tissue evidence="1">Leaf</tissue>
    </source>
</reference>
<dbReference type="EMBL" id="JAUIZM010000009">
    <property type="protein sequence ID" value="KAK1362962.1"/>
    <property type="molecule type" value="Genomic_DNA"/>
</dbReference>
<keyword evidence="2" id="KW-1185">Reference proteome</keyword>
<comment type="caution">
    <text evidence="1">The sequence shown here is derived from an EMBL/GenBank/DDBJ whole genome shotgun (WGS) entry which is preliminary data.</text>
</comment>
<sequence length="313" mass="34997">MESTTEAASNSLLSVDPFTGSVEISSFLNGSDDIDSISSVSDDGFVSVGEGKSVVLESGEGLNSGMCLRDDGDYFENLPDDLVVFIFTKLSCSCSNGNNFLEDLKTLEYKPRSYCLALVSYKKSFQYFDKDQQFPDPQSLMLPVSARDNEYYESIKSHTRDMICLHHMLVSSIKDHKYLQRVVVTDLNNRGTLTLEEDTLAELRNCTSTNLDQVQARHRSGSLINLDVPLWKNHIGIVLNHICFSIIEWWDKTMDDHTHKDDDDGGSPNALPGNYFITKALTSILENPAKVEVDDNKDILQLLSDLKCDGNLL</sequence>
<dbReference type="Proteomes" id="UP001237642">
    <property type="component" value="Unassembled WGS sequence"/>
</dbReference>
<evidence type="ECO:0008006" key="3">
    <source>
        <dbReference type="Google" id="ProtNLM"/>
    </source>
</evidence>
<proteinExistence type="predicted"/>
<protein>
    <recommendedName>
        <fullName evidence="3">F-box protein</fullName>
    </recommendedName>
</protein>
<dbReference type="AlphaFoldDB" id="A0AAD8H826"/>
<reference evidence="1" key="2">
    <citation type="submission" date="2023-05" db="EMBL/GenBank/DDBJ databases">
        <authorList>
            <person name="Schelkunov M.I."/>
        </authorList>
    </citation>
    <scope>NUCLEOTIDE SEQUENCE</scope>
    <source>
        <strain evidence="1">Hsosn_3</strain>
        <tissue evidence="1">Leaf</tissue>
    </source>
</reference>
<name>A0AAD8H826_9APIA</name>
<organism evidence="1 2">
    <name type="scientific">Heracleum sosnowskyi</name>
    <dbReference type="NCBI Taxonomy" id="360622"/>
    <lineage>
        <taxon>Eukaryota</taxon>
        <taxon>Viridiplantae</taxon>
        <taxon>Streptophyta</taxon>
        <taxon>Embryophyta</taxon>
        <taxon>Tracheophyta</taxon>
        <taxon>Spermatophyta</taxon>
        <taxon>Magnoliopsida</taxon>
        <taxon>eudicotyledons</taxon>
        <taxon>Gunneridae</taxon>
        <taxon>Pentapetalae</taxon>
        <taxon>asterids</taxon>
        <taxon>campanulids</taxon>
        <taxon>Apiales</taxon>
        <taxon>Apiaceae</taxon>
        <taxon>Apioideae</taxon>
        <taxon>apioid superclade</taxon>
        <taxon>Tordylieae</taxon>
        <taxon>Tordyliinae</taxon>
        <taxon>Heracleum</taxon>
    </lineage>
</organism>
<gene>
    <name evidence="1" type="ORF">POM88_038523</name>
</gene>
<accession>A0AAD8H826</accession>
<evidence type="ECO:0000313" key="2">
    <source>
        <dbReference type="Proteomes" id="UP001237642"/>
    </source>
</evidence>
<evidence type="ECO:0000313" key="1">
    <source>
        <dbReference type="EMBL" id="KAK1362962.1"/>
    </source>
</evidence>